<organism evidence="1 2">
    <name type="scientific">Helcobacillus massiliensis</name>
    <dbReference type="NCBI Taxonomy" id="521392"/>
    <lineage>
        <taxon>Bacteria</taxon>
        <taxon>Bacillati</taxon>
        <taxon>Actinomycetota</taxon>
        <taxon>Actinomycetes</taxon>
        <taxon>Micrococcales</taxon>
        <taxon>Dermabacteraceae</taxon>
        <taxon>Helcobacillus</taxon>
    </lineage>
</organism>
<protein>
    <recommendedName>
        <fullName evidence="3">Dimethyladenosine transferase</fullName>
    </recommendedName>
</protein>
<keyword evidence="2" id="KW-1185">Reference proteome</keyword>
<gene>
    <name evidence="1" type="ORF">FHX50_001747</name>
</gene>
<reference evidence="1 2" key="1">
    <citation type="submission" date="2020-08" db="EMBL/GenBank/DDBJ databases">
        <title>Sequencing the genomes of 1000 actinobacteria strains.</title>
        <authorList>
            <person name="Klenk H.-P."/>
        </authorList>
    </citation>
    <scope>NUCLEOTIDE SEQUENCE [LARGE SCALE GENOMIC DNA]</scope>
    <source>
        <strain evidence="1 2">DSM 23040</strain>
    </source>
</reference>
<dbReference type="Gene3D" id="3.30.530.20">
    <property type="match status" value="1"/>
</dbReference>
<dbReference type="EMBL" id="JACHWP010000005">
    <property type="protein sequence ID" value="MBB3023452.1"/>
    <property type="molecule type" value="Genomic_DNA"/>
</dbReference>
<dbReference type="RefSeq" id="WP_183376634.1">
    <property type="nucleotide sequence ID" value="NZ_CBCSFZ010000013.1"/>
</dbReference>
<dbReference type="SUPFAM" id="SSF55961">
    <property type="entry name" value="Bet v1-like"/>
    <property type="match status" value="1"/>
</dbReference>
<dbReference type="Proteomes" id="UP000568050">
    <property type="component" value="Unassembled WGS sequence"/>
</dbReference>
<dbReference type="InterPro" id="IPR023393">
    <property type="entry name" value="START-like_dom_sf"/>
</dbReference>
<evidence type="ECO:0000313" key="1">
    <source>
        <dbReference type="EMBL" id="MBB3023452.1"/>
    </source>
</evidence>
<dbReference type="InterPro" id="IPR019587">
    <property type="entry name" value="Polyketide_cyclase/dehydratase"/>
</dbReference>
<proteinExistence type="predicted"/>
<comment type="caution">
    <text evidence="1">The sequence shown here is derived from an EMBL/GenBank/DDBJ whole genome shotgun (WGS) entry which is preliminary data.</text>
</comment>
<name>A0A839QTQ7_9MICO</name>
<sequence>MTAEHSAARVPSKPFTMSYSVRVDGPADELWAIAANPHRHHELDGSSSIGTDAIGPDELRHGDVFRVRTTKFGLTYRLPMRVTESVPGRTVAFRHPLGFRWRWDFEPVPGADGVSIATETFDYSHVPSIVLRGCRRLGVFEGNEESICSSLDQLARRYA</sequence>
<evidence type="ECO:0000313" key="2">
    <source>
        <dbReference type="Proteomes" id="UP000568050"/>
    </source>
</evidence>
<dbReference type="AlphaFoldDB" id="A0A839QTQ7"/>
<dbReference type="Pfam" id="PF10604">
    <property type="entry name" value="Polyketide_cyc2"/>
    <property type="match status" value="1"/>
</dbReference>
<accession>A0A839QTQ7</accession>
<evidence type="ECO:0008006" key="3">
    <source>
        <dbReference type="Google" id="ProtNLM"/>
    </source>
</evidence>